<dbReference type="Pfam" id="PF13519">
    <property type="entry name" value="VWA_2"/>
    <property type="match status" value="1"/>
</dbReference>
<dbReference type="SUPFAM" id="SSF53300">
    <property type="entry name" value="vWA-like"/>
    <property type="match status" value="1"/>
</dbReference>
<dbReference type="InterPro" id="IPR002035">
    <property type="entry name" value="VWF_A"/>
</dbReference>
<gene>
    <name evidence="2" type="ORF">UFOPK2809_00631</name>
</gene>
<name>A0A6J6TFQ9_9ZZZZ</name>
<dbReference type="SMART" id="SM00327">
    <property type="entry name" value="VWA"/>
    <property type="match status" value="1"/>
</dbReference>
<dbReference type="Gene3D" id="3.40.50.410">
    <property type="entry name" value="von Willebrand factor, type A domain"/>
    <property type="match status" value="1"/>
</dbReference>
<dbReference type="CDD" id="cd00198">
    <property type="entry name" value="vWFA"/>
    <property type="match status" value="1"/>
</dbReference>
<evidence type="ECO:0000259" key="1">
    <source>
        <dbReference type="SMART" id="SM00327"/>
    </source>
</evidence>
<dbReference type="AlphaFoldDB" id="A0A6J6TFQ9"/>
<evidence type="ECO:0000313" key="2">
    <source>
        <dbReference type="EMBL" id="CAB4745958.1"/>
    </source>
</evidence>
<accession>A0A6J6TFQ9</accession>
<feature type="domain" description="VWFA" evidence="1">
    <location>
        <begin position="463"/>
        <end position="646"/>
    </location>
</feature>
<protein>
    <submittedName>
        <fullName evidence="2">Unannotated protein</fullName>
    </submittedName>
</protein>
<proteinExistence type="predicted"/>
<sequence length="651" mass="72118">MSRRKPAIYGPFSGGPDPLAPLVDTGEGVDELGERILAGQSVQEALRDLMRTGSKGRQGLEQMYRQIRERYKKVRESASMNGLLEDLNEMLAEALDIERGALFPDPSDDARFAEAVLDALPDDIPRAMAELENYQWRSPVAQQIFADMLDRLRRDVIDQQFAGMSQSLKNMSSPENQAAMAQMMQDLNQLLSKHREGTATEDEYKEFIEKHKDFFPDAPETLDQFIDDLARQSAAMDRMLASMSPEQRAELAQAMQQAMSDMGVQDHMAELRDHLKALRPEFSRRKGTPLNGDGSQGLPQATQALAEMGDLESLVGQIGDADSMGDPAEIDLDLLERTMGQAARADAEAMIQLQKDLQDQGFLVSEGDSLRLSAKAVRRIGESALREVFKHLDSAARGGHEMRKAGKAGEATGTHRQWSFGDDGVIDIVRTVQNSSFRRLATGDTAMLHLEDFEVAETENLTKAAVVLLVDQSYSMLINDTWGAAKTMALALHSLSSTKYPLDALQVIGFSNLARVVNPMDIPDLQASETPGTNLQHALMLAGRFLDKHPGSQRIVMVVTDGEPTAHLVAQGDWWFNWPPDPETIELTVQAVDEMTRRKVAITWFRLGEDPQLARFLDTMARRNGGKVLATDPDRLGDYVVSDYVSTRKSG</sequence>
<dbReference type="EMBL" id="CAEZZA010000069">
    <property type="protein sequence ID" value="CAB4745958.1"/>
    <property type="molecule type" value="Genomic_DNA"/>
</dbReference>
<organism evidence="2">
    <name type="scientific">freshwater metagenome</name>
    <dbReference type="NCBI Taxonomy" id="449393"/>
    <lineage>
        <taxon>unclassified sequences</taxon>
        <taxon>metagenomes</taxon>
        <taxon>ecological metagenomes</taxon>
    </lineage>
</organism>
<reference evidence="2" key="1">
    <citation type="submission" date="2020-05" db="EMBL/GenBank/DDBJ databases">
        <authorList>
            <person name="Chiriac C."/>
            <person name="Salcher M."/>
            <person name="Ghai R."/>
            <person name="Kavagutti S V."/>
        </authorList>
    </citation>
    <scope>NUCLEOTIDE SEQUENCE</scope>
</reference>
<dbReference type="InterPro" id="IPR036465">
    <property type="entry name" value="vWFA_dom_sf"/>
</dbReference>